<feature type="transmembrane region" description="Helical" evidence="1">
    <location>
        <begin position="96"/>
        <end position="119"/>
    </location>
</feature>
<keyword evidence="1" id="KW-0812">Transmembrane</keyword>
<keyword evidence="3" id="KW-1185">Reference proteome</keyword>
<dbReference type="EMBL" id="BAAAKV010000061">
    <property type="protein sequence ID" value="GAA1190435.1"/>
    <property type="molecule type" value="Genomic_DNA"/>
</dbReference>
<proteinExistence type="predicted"/>
<dbReference type="Pfam" id="PF06912">
    <property type="entry name" value="DUF1275"/>
    <property type="match status" value="1"/>
</dbReference>
<comment type="caution">
    <text evidence="2">The sequence shown here is derived from an EMBL/GenBank/DDBJ whole genome shotgun (WGS) entry which is preliminary data.</text>
</comment>
<feature type="transmembrane region" description="Helical" evidence="1">
    <location>
        <begin position="64"/>
        <end position="84"/>
    </location>
</feature>
<sequence>MGPVSEDLPVARRWAVGALLVMTFSTGLVDAVSFLRLGHVFVANMTGNVVFLGLSVVPEYGLPVVAPLVAMAAFVLGAFLGGQLSRFLGHRPRRWLGGAFAGQAVLLALTAVLVGTGVLRVGGRPALTVIGLLGFCFGLQNATVRLLAPRDLTTTVLTQTLTALTAQSVLGAGTGSLPRRKVASLLAMCAGAAVGALLLQVTTTGVIGLAAVLVACAAGLFALAPEPPPG</sequence>
<evidence type="ECO:0000313" key="3">
    <source>
        <dbReference type="Proteomes" id="UP001501371"/>
    </source>
</evidence>
<dbReference type="PANTHER" id="PTHR37488:SF2">
    <property type="entry name" value="DUF1275 DOMAIN-CONTAINING PROTEIN"/>
    <property type="match status" value="1"/>
</dbReference>
<reference evidence="3" key="1">
    <citation type="journal article" date="2019" name="Int. J. Syst. Evol. Microbiol.">
        <title>The Global Catalogue of Microorganisms (GCM) 10K type strain sequencing project: providing services to taxonomists for standard genome sequencing and annotation.</title>
        <authorList>
            <consortium name="The Broad Institute Genomics Platform"/>
            <consortium name="The Broad Institute Genome Sequencing Center for Infectious Disease"/>
            <person name="Wu L."/>
            <person name="Ma J."/>
        </authorList>
    </citation>
    <scope>NUCLEOTIDE SEQUENCE [LARGE SCALE GENOMIC DNA]</scope>
    <source>
        <strain evidence="3">JCM 12696</strain>
    </source>
</reference>
<organism evidence="2 3">
    <name type="scientific">Streptomyces hebeiensis</name>
    <dbReference type="NCBI Taxonomy" id="229486"/>
    <lineage>
        <taxon>Bacteria</taxon>
        <taxon>Bacillati</taxon>
        <taxon>Actinomycetota</taxon>
        <taxon>Actinomycetes</taxon>
        <taxon>Kitasatosporales</taxon>
        <taxon>Streptomycetaceae</taxon>
        <taxon>Streptomyces</taxon>
    </lineage>
</organism>
<name>A0ABP4FNV4_9ACTN</name>
<dbReference type="PANTHER" id="PTHR37488">
    <property type="entry name" value="DUF1275 DOMAIN-CONTAINING PROTEIN"/>
    <property type="match status" value="1"/>
</dbReference>
<gene>
    <name evidence="2" type="ORF">GCM10009654_54880</name>
</gene>
<dbReference type="Proteomes" id="UP001501371">
    <property type="component" value="Unassembled WGS sequence"/>
</dbReference>
<evidence type="ECO:0000313" key="2">
    <source>
        <dbReference type="EMBL" id="GAA1190435.1"/>
    </source>
</evidence>
<feature type="transmembrane region" description="Helical" evidence="1">
    <location>
        <begin position="14"/>
        <end position="33"/>
    </location>
</feature>
<feature type="transmembrane region" description="Helical" evidence="1">
    <location>
        <begin position="205"/>
        <end position="224"/>
    </location>
</feature>
<protein>
    <submittedName>
        <fullName evidence="2">YoaK family protein</fullName>
    </submittedName>
</protein>
<keyword evidence="1" id="KW-1133">Transmembrane helix</keyword>
<feature type="transmembrane region" description="Helical" evidence="1">
    <location>
        <begin position="182"/>
        <end position="199"/>
    </location>
</feature>
<keyword evidence="1" id="KW-0472">Membrane</keyword>
<accession>A0ABP4FNV4</accession>
<dbReference type="InterPro" id="IPR010699">
    <property type="entry name" value="DUF1275"/>
</dbReference>
<feature type="transmembrane region" description="Helical" evidence="1">
    <location>
        <begin position="125"/>
        <end position="144"/>
    </location>
</feature>
<evidence type="ECO:0000256" key="1">
    <source>
        <dbReference type="SAM" id="Phobius"/>
    </source>
</evidence>